<dbReference type="Proteomes" id="UP000249739">
    <property type="component" value="Unassembled WGS sequence"/>
</dbReference>
<dbReference type="InterPro" id="IPR029063">
    <property type="entry name" value="SAM-dependent_MTases_sf"/>
</dbReference>
<evidence type="ECO:0000256" key="3">
    <source>
        <dbReference type="ARBA" id="ARBA00022679"/>
    </source>
</evidence>
<dbReference type="SUPFAM" id="SSF53335">
    <property type="entry name" value="S-adenosyl-L-methionine-dependent methyltransferases"/>
    <property type="match status" value="1"/>
</dbReference>
<proteinExistence type="inferred from homology"/>
<keyword evidence="1 11" id="KW-0698">rRNA processing</keyword>
<keyword evidence="3 11" id="KW-0808">Transferase</keyword>
<dbReference type="EMBL" id="QFOT01000011">
    <property type="protein sequence ID" value="PZP56935.1"/>
    <property type="molecule type" value="Genomic_DNA"/>
</dbReference>
<feature type="binding site" evidence="11">
    <location>
        <position position="121"/>
    </location>
    <ligand>
        <name>S-adenosyl-L-methionine</name>
        <dbReference type="ChEBI" id="CHEBI:59789"/>
    </ligand>
</feature>
<feature type="domain" description="Ribosomal RNA methyltransferase FtsJ" evidence="14">
    <location>
        <begin position="55"/>
        <end position="228"/>
    </location>
</feature>
<feature type="binding site" evidence="11">
    <location>
        <position position="89"/>
    </location>
    <ligand>
        <name>S-adenosyl-L-methionine</name>
        <dbReference type="ChEBI" id="CHEBI:59789"/>
    </ligand>
</feature>
<dbReference type="PIRSF" id="PIRSF005461">
    <property type="entry name" value="23S_rRNA_mtase"/>
    <property type="match status" value="1"/>
</dbReference>
<comment type="subcellular location">
    <subcellularLocation>
        <location evidence="11">Cytoplasm</location>
    </subcellularLocation>
</comment>
<feature type="binding site" evidence="11">
    <location>
        <position position="105"/>
    </location>
    <ligand>
        <name>S-adenosyl-L-methionine</name>
        <dbReference type="ChEBI" id="CHEBI:59789"/>
    </ligand>
</feature>
<dbReference type="AlphaFoldDB" id="A0A2W5FLP5"/>
<feature type="region of interest" description="Disordered" evidence="13">
    <location>
        <begin position="1"/>
        <end position="35"/>
    </location>
</feature>
<evidence type="ECO:0000256" key="7">
    <source>
        <dbReference type="ARBA" id="ARBA00041129"/>
    </source>
</evidence>
<name>A0A2W5FLP5_9BACT</name>
<organism evidence="15 16">
    <name type="scientific">Micavibrio aeruginosavorus</name>
    <dbReference type="NCBI Taxonomy" id="349221"/>
    <lineage>
        <taxon>Bacteria</taxon>
        <taxon>Pseudomonadati</taxon>
        <taxon>Bdellovibrionota</taxon>
        <taxon>Bdellovibrionia</taxon>
        <taxon>Bdellovibrionales</taxon>
        <taxon>Pseudobdellovibrionaceae</taxon>
        <taxon>Micavibrio</taxon>
    </lineage>
</organism>
<dbReference type="InterPro" id="IPR015507">
    <property type="entry name" value="rRNA-MeTfrase_E"/>
</dbReference>
<dbReference type="GO" id="GO:0008650">
    <property type="term" value="F:rRNA (uridine-2'-O-)-methyltransferase activity"/>
    <property type="evidence" value="ECO:0007669"/>
    <property type="project" value="UniProtKB-UniRule"/>
</dbReference>
<evidence type="ECO:0000259" key="14">
    <source>
        <dbReference type="Pfam" id="PF01728"/>
    </source>
</evidence>
<evidence type="ECO:0000256" key="12">
    <source>
        <dbReference type="PIRSR" id="PIRSR005461-1"/>
    </source>
</evidence>
<feature type="active site" description="Proton acceptor" evidence="11 12">
    <location>
        <position position="185"/>
    </location>
</feature>
<evidence type="ECO:0000256" key="4">
    <source>
        <dbReference type="ARBA" id="ARBA00022691"/>
    </source>
</evidence>
<dbReference type="InterPro" id="IPR050082">
    <property type="entry name" value="RNA_methyltr_RlmE"/>
</dbReference>
<comment type="catalytic activity">
    <reaction evidence="10 11">
        <text>uridine(2552) in 23S rRNA + S-adenosyl-L-methionine = 2'-O-methyluridine(2552) in 23S rRNA + S-adenosyl-L-homocysteine + H(+)</text>
        <dbReference type="Rhea" id="RHEA:42720"/>
        <dbReference type="Rhea" id="RHEA-COMP:10202"/>
        <dbReference type="Rhea" id="RHEA-COMP:10203"/>
        <dbReference type="ChEBI" id="CHEBI:15378"/>
        <dbReference type="ChEBI" id="CHEBI:57856"/>
        <dbReference type="ChEBI" id="CHEBI:59789"/>
        <dbReference type="ChEBI" id="CHEBI:65315"/>
        <dbReference type="ChEBI" id="CHEBI:74478"/>
        <dbReference type="EC" id="2.1.1.166"/>
    </reaction>
</comment>
<evidence type="ECO:0000256" key="5">
    <source>
        <dbReference type="ARBA" id="ARBA00037569"/>
    </source>
</evidence>
<comment type="similarity">
    <text evidence="11">Belongs to the class I-like SAM-binding methyltransferase superfamily. RNA methyltransferase RlmE family.</text>
</comment>
<dbReference type="EC" id="2.1.1.166" evidence="6 11"/>
<evidence type="ECO:0000256" key="2">
    <source>
        <dbReference type="ARBA" id="ARBA00022603"/>
    </source>
</evidence>
<dbReference type="PANTHER" id="PTHR10920">
    <property type="entry name" value="RIBOSOMAL RNA METHYLTRANSFERASE"/>
    <property type="match status" value="1"/>
</dbReference>
<keyword evidence="4 11" id="KW-0949">S-adenosyl-L-methionine</keyword>
<sequence>MTKGKKPNSSGSNRKTGRELTQKVKHAKTRKNSSNQWLERHINDPYVQKANREGYRSRAAYKLKEIDEKYGLIKAGMNVVDLGAAPGGWCQVAKEKKCAKVVAIDLLEIEPIEGVIFMQLDFMDDAAPDKLKEALDGQADLVMSDIAPNTIGHAQTDHLRIMSLVEAAYEFATEVLKPDGAFVAKVFQGGTESTLLNRMKKDFKSVKHVKPPASRKESSEGFVVAQGFKGV</sequence>
<dbReference type="Gene3D" id="3.40.50.150">
    <property type="entry name" value="Vaccinia Virus protein VP39"/>
    <property type="match status" value="1"/>
</dbReference>
<evidence type="ECO:0000313" key="15">
    <source>
        <dbReference type="EMBL" id="PZP56935.1"/>
    </source>
</evidence>
<evidence type="ECO:0000256" key="9">
    <source>
        <dbReference type="ARBA" id="ARBA00042745"/>
    </source>
</evidence>
<evidence type="ECO:0000256" key="6">
    <source>
        <dbReference type="ARBA" id="ARBA00038861"/>
    </source>
</evidence>
<accession>A0A2W5FLP5</accession>
<keyword evidence="11" id="KW-0963">Cytoplasm</keyword>
<keyword evidence="2 11" id="KW-0489">Methyltransferase</keyword>
<reference evidence="15 16" key="1">
    <citation type="submission" date="2017-08" db="EMBL/GenBank/DDBJ databases">
        <title>Infants hospitalized years apart are colonized by the same room-sourced microbial strains.</title>
        <authorList>
            <person name="Brooks B."/>
            <person name="Olm M.R."/>
            <person name="Firek B.A."/>
            <person name="Baker R."/>
            <person name="Thomas B.C."/>
            <person name="Morowitz M.J."/>
            <person name="Banfield J.F."/>
        </authorList>
    </citation>
    <scope>NUCLEOTIDE SEQUENCE [LARGE SCALE GENOMIC DNA]</scope>
    <source>
        <strain evidence="15">S2_006_000_R2_64</strain>
    </source>
</reference>
<evidence type="ECO:0000256" key="10">
    <source>
        <dbReference type="ARBA" id="ARBA00048970"/>
    </source>
</evidence>
<evidence type="ECO:0000313" key="16">
    <source>
        <dbReference type="Proteomes" id="UP000249739"/>
    </source>
</evidence>
<dbReference type="HAMAP" id="MF_01547">
    <property type="entry name" value="RNA_methyltr_E"/>
    <property type="match status" value="1"/>
</dbReference>
<evidence type="ECO:0000256" key="11">
    <source>
        <dbReference type="HAMAP-Rule" id="MF_01547"/>
    </source>
</evidence>
<evidence type="ECO:0000256" key="13">
    <source>
        <dbReference type="SAM" id="MobiDB-lite"/>
    </source>
</evidence>
<dbReference type="GO" id="GO:0005737">
    <property type="term" value="C:cytoplasm"/>
    <property type="evidence" value="ECO:0007669"/>
    <property type="project" value="UniProtKB-SubCell"/>
</dbReference>
<evidence type="ECO:0000256" key="1">
    <source>
        <dbReference type="ARBA" id="ARBA00022552"/>
    </source>
</evidence>
<comment type="caution">
    <text evidence="15">The sequence shown here is derived from an EMBL/GenBank/DDBJ whole genome shotgun (WGS) entry which is preliminary data.</text>
</comment>
<dbReference type="PANTHER" id="PTHR10920:SF18">
    <property type="entry name" value="RRNA METHYLTRANSFERASE 2, MITOCHONDRIAL"/>
    <property type="match status" value="1"/>
</dbReference>
<evidence type="ECO:0000256" key="8">
    <source>
        <dbReference type="ARBA" id="ARBA00041995"/>
    </source>
</evidence>
<dbReference type="Pfam" id="PF01728">
    <property type="entry name" value="FtsJ"/>
    <property type="match status" value="1"/>
</dbReference>
<protein>
    <recommendedName>
        <fullName evidence="7 11">Ribosomal RNA large subunit methyltransferase E</fullName>
        <ecNumber evidence="6 11">2.1.1.166</ecNumber>
    </recommendedName>
    <alternativeName>
        <fullName evidence="9 11">23S rRNA Um2552 methyltransferase</fullName>
    </alternativeName>
    <alternativeName>
        <fullName evidence="8 11">rRNA (uridine-2'-O-)-methyltransferase</fullName>
    </alternativeName>
</protein>
<feature type="binding site" evidence="11">
    <location>
        <position position="145"/>
    </location>
    <ligand>
        <name>S-adenosyl-L-methionine</name>
        <dbReference type="ChEBI" id="CHEBI:59789"/>
    </ligand>
</feature>
<comment type="function">
    <text evidence="5 11">Specifically methylates the uridine in position 2552 of 23S rRNA at the 2'-O position of the ribose in the fully assembled 50S ribosomal subunit.</text>
</comment>
<feature type="binding site" evidence="11">
    <location>
        <position position="87"/>
    </location>
    <ligand>
        <name>S-adenosyl-L-methionine</name>
        <dbReference type="ChEBI" id="CHEBI:59789"/>
    </ligand>
</feature>
<dbReference type="InterPro" id="IPR002877">
    <property type="entry name" value="RNA_MeTrfase_FtsJ_dom"/>
</dbReference>
<gene>
    <name evidence="11" type="primary">rlmE</name>
    <name evidence="11" type="synonym">ftsJ</name>
    <name evidence="11" type="synonym">rrmJ</name>
    <name evidence="15" type="ORF">DI586_01960</name>
</gene>